<protein>
    <submittedName>
        <fullName evidence="2">Iron-sulfur cluster repair protein YtfE</fullName>
    </submittedName>
</protein>
<dbReference type="Pfam" id="PF01814">
    <property type="entry name" value="Hemerythrin"/>
    <property type="match status" value="1"/>
</dbReference>
<organism evidence="2">
    <name type="scientific">mine drainage metagenome</name>
    <dbReference type="NCBI Taxonomy" id="410659"/>
    <lineage>
        <taxon>unclassified sequences</taxon>
        <taxon>metagenomes</taxon>
        <taxon>ecological metagenomes</taxon>
    </lineage>
</organism>
<dbReference type="Gene3D" id="1.20.120.520">
    <property type="entry name" value="nmb1532 protein domain like"/>
    <property type="match status" value="1"/>
</dbReference>
<evidence type="ECO:0000259" key="1">
    <source>
        <dbReference type="Pfam" id="PF01814"/>
    </source>
</evidence>
<reference evidence="2" key="1">
    <citation type="submission" date="2016-10" db="EMBL/GenBank/DDBJ databases">
        <title>Sequence of Gallionella enrichment culture.</title>
        <authorList>
            <person name="Poehlein A."/>
            <person name="Muehling M."/>
            <person name="Daniel R."/>
        </authorList>
    </citation>
    <scope>NUCLEOTIDE SEQUENCE</scope>
</reference>
<dbReference type="AlphaFoldDB" id="A0A1J5RZC0"/>
<gene>
    <name evidence="2" type="primary">ytfE_2</name>
    <name evidence="2" type="ORF">GALL_206630</name>
</gene>
<evidence type="ECO:0000313" key="2">
    <source>
        <dbReference type="EMBL" id="OIQ97263.1"/>
    </source>
</evidence>
<comment type="caution">
    <text evidence="2">The sequence shown here is derived from an EMBL/GenBank/DDBJ whole genome shotgun (WGS) entry which is preliminary data.</text>
</comment>
<dbReference type="PANTHER" id="PTHR39966:SF3">
    <property type="entry name" value="DUF438 DOMAIN-CONTAINING PROTEIN"/>
    <property type="match status" value="1"/>
</dbReference>
<dbReference type="InterPro" id="IPR012312">
    <property type="entry name" value="Hemerythrin-like"/>
</dbReference>
<proteinExistence type="predicted"/>
<dbReference type="PANTHER" id="PTHR39966">
    <property type="entry name" value="BLL2471 PROTEIN-RELATED"/>
    <property type="match status" value="1"/>
</dbReference>
<accession>A0A1J5RZC0</accession>
<name>A0A1J5RZC0_9ZZZZ</name>
<dbReference type="EMBL" id="MLJW01000135">
    <property type="protein sequence ID" value="OIQ97263.1"/>
    <property type="molecule type" value="Genomic_DNA"/>
</dbReference>
<dbReference type="GO" id="GO:0005886">
    <property type="term" value="C:plasma membrane"/>
    <property type="evidence" value="ECO:0007669"/>
    <property type="project" value="TreeGrafter"/>
</dbReference>
<sequence>MSSPTQLLPDHHKYCDDLFVAAEDAAARADWAAATTACNHFRAQMAAHFEAEETVLFPDFEATTGMSDGPTQMMRYEHEQMRSLLEQLAQACAARDGGGYAGVAETLLMLLQQHNMKEENILYPMCDQALGSRAQAVGAQMSALLERAGA</sequence>
<feature type="domain" description="Hemerythrin-like" evidence="1">
    <location>
        <begin position="4"/>
        <end position="126"/>
    </location>
</feature>